<dbReference type="Pfam" id="PF14541">
    <property type="entry name" value="TAXi_C"/>
    <property type="match status" value="1"/>
</dbReference>
<protein>
    <submittedName>
        <fullName evidence="4">Detected protein of confused Function</fullName>
    </submittedName>
</protein>
<gene>
    <name evidence="4" type="ORF">F3Y22_tig00113337pilonHSYRG00079</name>
</gene>
<dbReference type="InterPro" id="IPR032799">
    <property type="entry name" value="TAXi_C"/>
</dbReference>
<dbReference type="GO" id="GO:0006508">
    <property type="term" value="P:proteolysis"/>
    <property type="evidence" value="ECO:0007669"/>
    <property type="project" value="UniProtKB-KW"/>
</dbReference>
<name>A0A6A2XKA3_HIBSY</name>
<reference evidence="4" key="1">
    <citation type="submission" date="2019-09" db="EMBL/GenBank/DDBJ databases">
        <title>Draft genome information of white flower Hibiscus syriacus.</title>
        <authorList>
            <person name="Kim Y.-M."/>
        </authorList>
    </citation>
    <scope>NUCLEOTIDE SEQUENCE [LARGE SCALE GENOMIC DNA]</scope>
    <source>
        <strain evidence="4">YM2019G1</strain>
    </source>
</reference>
<accession>A0A6A2XKA3</accession>
<organism evidence="4 5">
    <name type="scientific">Hibiscus syriacus</name>
    <name type="common">Rose of Sharon</name>
    <dbReference type="NCBI Taxonomy" id="106335"/>
    <lineage>
        <taxon>Eukaryota</taxon>
        <taxon>Viridiplantae</taxon>
        <taxon>Streptophyta</taxon>
        <taxon>Embryophyta</taxon>
        <taxon>Tracheophyta</taxon>
        <taxon>Spermatophyta</taxon>
        <taxon>Magnoliopsida</taxon>
        <taxon>eudicotyledons</taxon>
        <taxon>Gunneridae</taxon>
        <taxon>Pentapetalae</taxon>
        <taxon>rosids</taxon>
        <taxon>malvids</taxon>
        <taxon>Malvales</taxon>
        <taxon>Malvaceae</taxon>
        <taxon>Malvoideae</taxon>
        <taxon>Hibiscus</taxon>
    </lineage>
</organism>
<comment type="caution">
    <text evidence="4">The sequence shown here is derived from an EMBL/GenBank/DDBJ whole genome shotgun (WGS) entry which is preliminary data.</text>
</comment>
<dbReference type="InterPro" id="IPR021109">
    <property type="entry name" value="Peptidase_aspartic_dom_sf"/>
</dbReference>
<evidence type="ECO:0000313" key="4">
    <source>
        <dbReference type="EMBL" id="KAE8662446.1"/>
    </source>
</evidence>
<keyword evidence="2" id="KW-0378">Hydrolase</keyword>
<keyword evidence="5" id="KW-1185">Reference proteome</keyword>
<dbReference type="InterPro" id="IPR051708">
    <property type="entry name" value="Plant_Aspart_Prot_A1"/>
</dbReference>
<dbReference type="PANTHER" id="PTHR47967:SF46">
    <property type="entry name" value="ASPARTIC PROTEINASE NEPENTHESIN-1"/>
    <property type="match status" value="1"/>
</dbReference>
<dbReference type="Proteomes" id="UP000436088">
    <property type="component" value="Unassembled WGS sequence"/>
</dbReference>
<dbReference type="GO" id="GO:0008233">
    <property type="term" value="F:peptidase activity"/>
    <property type="evidence" value="ECO:0007669"/>
    <property type="project" value="UniProtKB-KW"/>
</dbReference>
<dbReference type="PANTHER" id="PTHR47967">
    <property type="entry name" value="OS07G0603500 PROTEIN-RELATED"/>
    <property type="match status" value="1"/>
</dbReference>
<dbReference type="EMBL" id="VEPZ02001705">
    <property type="protein sequence ID" value="KAE8662446.1"/>
    <property type="molecule type" value="Genomic_DNA"/>
</dbReference>
<evidence type="ECO:0000313" key="5">
    <source>
        <dbReference type="Proteomes" id="UP000436088"/>
    </source>
</evidence>
<evidence type="ECO:0000256" key="1">
    <source>
        <dbReference type="ARBA" id="ARBA00022670"/>
    </source>
</evidence>
<keyword evidence="1" id="KW-0645">Protease</keyword>
<dbReference type="AlphaFoldDB" id="A0A6A2XKA3"/>
<feature type="domain" description="Xylanase inhibitor C-terminal" evidence="3">
    <location>
        <begin position="29"/>
        <end position="165"/>
    </location>
</feature>
<evidence type="ECO:0000256" key="2">
    <source>
        <dbReference type="ARBA" id="ARBA00022801"/>
    </source>
</evidence>
<dbReference type="Gene3D" id="2.40.70.10">
    <property type="entry name" value="Acid Proteases"/>
    <property type="match status" value="1"/>
</dbReference>
<dbReference type="SUPFAM" id="SSF50630">
    <property type="entry name" value="Acid proteases"/>
    <property type="match status" value="1"/>
</dbReference>
<evidence type="ECO:0000259" key="3">
    <source>
        <dbReference type="Pfam" id="PF14541"/>
    </source>
</evidence>
<proteinExistence type="predicted"/>
<sequence length="172" mass="19160">MTSCFFSKDTTTLNTSCSKEAKLEQLSFGAKLRIDSSVWSIDELGNSDNIVDSGTLTFVPGAAYVKILVVIKRRVKLPSPRGATPGFDLCFNVKSEPRSKLSRLSLELNGGSMLKLPLRNYFIDTEEGIKCLAVQPVGKEMGFLVMQNIMQQGLLFEFDRDKSLLTKKKKKK</sequence>